<keyword evidence="1" id="KW-1133">Transmembrane helix</keyword>
<gene>
    <name evidence="2" type="ORF">KOSB73_260332</name>
</gene>
<accession>A0A285B402</accession>
<proteinExistence type="predicted"/>
<sequence>MDNFSFAIITTLFFWGASSKSGIVGYFQLFKIILLLMLPLAALVRILMLFTHMALSRAVAGAASGELILLNCSGIKHRSRLNNPGKLD</sequence>
<feature type="transmembrane region" description="Helical" evidence="1">
    <location>
        <begin position="29"/>
        <end position="50"/>
    </location>
</feature>
<keyword evidence="1" id="KW-0812">Transmembrane</keyword>
<keyword evidence="1" id="KW-0472">Membrane</keyword>
<dbReference type="AlphaFoldDB" id="A0A285B402"/>
<dbReference type="EMBL" id="FZTC01000019">
    <property type="protein sequence ID" value="SNU35608.1"/>
    <property type="molecule type" value="Genomic_DNA"/>
</dbReference>
<reference evidence="3" key="1">
    <citation type="submission" date="2017-08" db="EMBL/GenBank/DDBJ databases">
        <authorList>
            <person name="Brisse S."/>
        </authorList>
    </citation>
    <scope>NUCLEOTIDE SEQUENCE [LARGE SCALE GENOMIC DNA]</scope>
    <source>
        <strain evidence="3">06D021</strain>
    </source>
</reference>
<evidence type="ECO:0000256" key="1">
    <source>
        <dbReference type="SAM" id="Phobius"/>
    </source>
</evidence>
<evidence type="ECO:0000313" key="2">
    <source>
        <dbReference type="EMBL" id="SNU35608.1"/>
    </source>
</evidence>
<evidence type="ECO:0000313" key="3">
    <source>
        <dbReference type="Proteomes" id="UP000220639"/>
    </source>
</evidence>
<organism evidence="2 3">
    <name type="scientific">Klebsiella grimontii</name>
    <dbReference type="NCBI Taxonomy" id="2058152"/>
    <lineage>
        <taxon>Bacteria</taxon>
        <taxon>Pseudomonadati</taxon>
        <taxon>Pseudomonadota</taxon>
        <taxon>Gammaproteobacteria</taxon>
        <taxon>Enterobacterales</taxon>
        <taxon>Enterobacteriaceae</taxon>
        <taxon>Klebsiella/Raoultella group</taxon>
        <taxon>Klebsiella</taxon>
    </lineage>
</organism>
<protein>
    <submittedName>
        <fullName evidence="2">Uncharacterized protein</fullName>
    </submittedName>
</protein>
<name>A0A285B402_9ENTR</name>
<dbReference type="Proteomes" id="UP000220639">
    <property type="component" value="Unassembled WGS sequence"/>
</dbReference>